<dbReference type="InterPro" id="IPR038282">
    <property type="entry name" value="DUF2267_sf"/>
</dbReference>
<keyword evidence="2" id="KW-1185">Reference proteome</keyword>
<gene>
    <name evidence="1" type="ORF">OEZ71_10000</name>
</gene>
<name>A0ABT2ZNA7_9RHOB</name>
<dbReference type="Proteomes" id="UP001652564">
    <property type="component" value="Unassembled WGS sequence"/>
</dbReference>
<accession>A0ABT2ZNA7</accession>
<dbReference type="Gene3D" id="1.10.490.110">
    <property type="entry name" value="Uncharacterized conserved protein DUF2267"/>
    <property type="match status" value="1"/>
</dbReference>
<sequence>MAVAGIPTVGHVPQAFAEWLNDLCDDPGCQKAPLEDSEPAASAVIDLLRRHVSWGEFQHVKRAVRKPIQELWD</sequence>
<dbReference type="EMBL" id="JAOWKZ010000002">
    <property type="protein sequence ID" value="MCV2872625.1"/>
    <property type="molecule type" value="Genomic_DNA"/>
</dbReference>
<organism evidence="1 2">
    <name type="scientific">Albidovulum litorale</name>
    <dbReference type="NCBI Taxonomy" id="2984134"/>
    <lineage>
        <taxon>Bacteria</taxon>
        <taxon>Pseudomonadati</taxon>
        <taxon>Pseudomonadota</taxon>
        <taxon>Alphaproteobacteria</taxon>
        <taxon>Rhodobacterales</taxon>
        <taxon>Paracoccaceae</taxon>
        <taxon>Albidovulum</taxon>
    </lineage>
</organism>
<evidence type="ECO:0000313" key="1">
    <source>
        <dbReference type="EMBL" id="MCV2872625.1"/>
    </source>
</evidence>
<reference evidence="1 2" key="1">
    <citation type="submission" date="2022-10" db="EMBL/GenBank/DDBJ databases">
        <title>Defluviimonas sp. nov., isolated from ocean surface sediments.</title>
        <authorList>
            <person name="He W."/>
            <person name="Wang L."/>
            <person name="Zhang D.-F."/>
        </authorList>
    </citation>
    <scope>NUCLEOTIDE SEQUENCE [LARGE SCALE GENOMIC DNA]</scope>
    <source>
        <strain evidence="1 2">WL0050</strain>
    </source>
</reference>
<comment type="caution">
    <text evidence="1">The sequence shown here is derived from an EMBL/GenBank/DDBJ whole genome shotgun (WGS) entry which is preliminary data.</text>
</comment>
<protein>
    <submittedName>
        <fullName evidence="1">Uncharacterized protein</fullName>
    </submittedName>
</protein>
<evidence type="ECO:0000313" key="2">
    <source>
        <dbReference type="Proteomes" id="UP001652564"/>
    </source>
</evidence>
<proteinExistence type="predicted"/>